<dbReference type="GO" id="GO:0006384">
    <property type="term" value="P:transcription initiation at RNA polymerase III promoter"/>
    <property type="evidence" value="ECO:0007669"/>
    <property type="project" value="InterPro"/>
</dbReference>
<name>B3RSQ7_TRIAD</name>
<dbReference type="InParanoid" id="B3RSQ7"/>
<dbReference type="AlphaFoldDB" id="B3RSQ7"/>
<dbReference type="InterPro" id="IPR029138">
    <property type="entry name" value="SNAPC5"/>
</dbReference>
<feature type="compositionally biased region" description="Acidic residues" evidence="1">
    <location>
        <begin position="109"/>
        <end position="122"/>
    </location>
</feature>
<evidence type="ECO:0000256" key="1">
    <source>
        <dbReference type="SAM" id="MobiDB-lite"/>
    </source>
</evidence>
<keyword evidence="3" id="KW-1185">Reference proteome</keyword>
<dbReference type="HOGENOM" id="CLU_2029655_0_0_1"/>
<feature type="region of interest" description="Disordered" evidence="1">
    <location>
        <begin position="73"/>
        <end position="122"/>
    </location>
</feature>
<reference evidence="2 3" key="1">
    <citation type="journal article" date="2008" name="Nature">
        <title>The Trichoplax genome and the nature of placozoans.</title>
        <authorList>
            <person name="Srivastava M."/>
            <person name="Begovic E."/>
            <person name="Chapman J."/>
            <person name="Putnam N.H."/>
            <person name="Hellsten U."/>
            <person name="Kawashima T."/>
            <person name="Kuo A."/>
            <person name="Mitros T."/>
            <person name="Salamov A."/>
            <person name="Carpenter M.L."/>
            <person name="Signorovitch A.Y."/>
            <person name="Moreno M.A."/>
            <person name="Kamm K."/>
            <person name="Grimwood J."/>
            <person name="Schmutz J."/>
            <person name="Shapiro H."/>
            <person name="Grigoriev I.V."/>
            <person name="Buss L.W."/>
            <person name="Schierwater B."/>
            <person name="Dellaporta S.L."/>
            <person name="Rokhsar D.S."/>
        </authorList>
    </citation>
    <scope>NUCLEOTIDE SEQUENCE [LARGE SCALE GENOMIC DNA]</scope>
    <source>
        <strain evidence="2 3">Grell-BS-1999</strain>
    </source>
</reference>
<dbReference type="KEGG" id="tad:TRIADDRAFT_54693"/>
<organism evidence="2 3">
    <name type="scientific">Trichoplax adhaerens</name>
    <name type="common">Trichoplax reptans</name>
    <dbReference type="NCBI Taxonomy" id="10228"/>
    <lineage>
        <taxon>Eukaryota</taxon>
        <taxon>Metazoa</taxon>
        <taxon>Placozoa</taxon>
        <taxon>Uniplacotomia</taxon>
        <taxon>Trichoplacea</taxon>
        <taxon>Trichoplacidae</taxon>
        <taxon>Trichoplax</taxon>
    </lineage>
</organism>
<sequence>MEQTALLETLKEEEKLLLELQIKLKAQLQKLKTEELSLLEMIITSKKQLGSDDVETSSISNANYRPTLVDPKSCSNATMAPSYDDDPTMVNQKPLHGLLPALDTHNMSSDEEESESDLVADA</sequence>
<dbReference type="RefSeq" id="XP_002110555.1">
    <property type="nucleotide sequence ID" value="XM_002110519.1"/>
</dbReference>
<proteinExistence type="predicted"/>
<dbReference type="GO" id="GO:0006366">
    <property type="term" value="P:transcription by RNA polymerase II"/>
    <property type="evidence" value="ECO:0007669"/>
    <property type="project" value="InterPro"/>
</dbReference>
<dbReference type="Pfam" id="PF15497">
    <property type="entry name" value="SNAPC5"/>
    <property type="match status" value="1"/>
</dbReference>
<dbReference type="GO" id="GO:0005634">
    <property type="term" value="C:nucleus"/>
    <property type="evidence" value="ECO:0007669"/>
    <property type="project" value="InterPro"/>
</dbReference>
<evidence type="ECO:0000313" key="2">
    <source>
        <dbReference type="EMBL" id="EDV26559.1"/>
    </source>
</evidence>
<accession>B3RSQ7</accession>
<dbReference type="EMBL" id="DS985243">
    <property type="protein sequence ID" value="EDV26559.1"/>
    <property type="molecule type" value="Genomic_DNA"/>
</dbReference>
<protein>
    <recommendedName>
        <fullName evidence="4">snRNA-activating protein complex subunit 5</fullName>
    </recommendedName>
</protein>
<evidence type="ECO:0000313" key="3">
    <source>
        <dbReference type="Proteomes" id="UP000009022"/>
    </source>
</evidence>
<evidence type="ECO:0008006" key="4">
    <source>
        <dbReference type="Google" id="ProtNLM"/>
    </source>
</evidence>
<dbReference type="Proteomes" id="UP000009022">
    <property type="component" value="Unassembled WGS sequence"/>
</dbReference>
<dbReference type="CTD" id="6752305"/>
<gene>
    <name evidence="2" type="ORF">TRIADDRAFT_54693</name>
</gene>
<dbReference type="GeneID" id="6752305"/>